<keyword evidence="1 3" id="KW-0238">DNA-binding</keyword>
<dbReference type="SMART" id="SM00422">
    <property type="entry name" value="HTH_MERR"/>
    <property type="match status" value="2"/>
</dbReference>
<gene>
    <name evidence="3" type="ORF">FHX68_2279</name>
</gene>
<dbReference type="SUPFAM" id="SSF46955">
    <property type="entry name" value="Putative DNA-binding domain"/>
    <property type="match status" value="2"/>
</dbReference>
<name>A0A4Y3UP86_9MICO</name>
<accession>A0A4Y3UP86</accession>
<dbReference type="InterPro" id="IPR000551">
    <property type="entry name" value="MerR-type_HTH_dom"/>
</dbReference>
<feature type="domain" description="HTH merR-type" evidence="2">
    <location>
        <begin position="1"/>
        <end position="48"/>
    </location>
</feature>
<keyword evidence="4" id="KW-1185">Reference proteome</keyword>
<reference evidence="3 4" key="1">
    <citation type="submission" date="2019-06" db="EMBL/GenBank/DDBJ databases">
        <title>Sequencing the genomes of 1000 actinobacteria strains.</title>
        <authorList>
            <person name="Klenk H.-P."/>
        </authorList>
    </citation>
    <scope>NUCLEOTIDE SEQUENCE [LARGE SCALE GENOMIC DNA]</scope>
    <source>
        <strain evidence="3 4">DSM 20427</strain>
    </source>
</reference>
<evidence type="ECO:0000313" key="4">
    <source>
        <dbReference type="Proteomes" id="UP000319804"/>
    </source>
</evidence>
<dbReference type="PROSITE" id="PS50937">
    <property type="entry name" value="HTH_MERR_2"/>
    <property type="match status" value="2"/>
</dbReference>
<sequence>MKTADLAASAGVSPQHVRNLEAAGVLPAAARTATGYRLYTDEHLSALHCYQALARGHGAPIARAIMTAIYRDDTAEAFALIDASHHTLHEQRQALAQTTQILNAISNAVDERLHASVPMSIRELAHLLGVRTSALRVWENAGLLTPERLPGVQHRSYDADDVRDARVIRLLRQGHYRFTRIKPVIEELRNARTGTALRSVLEERHTAFTARARAMLHAAALLDQHLTAYAARPRPIAAYA</sequence>
<dbReference type="EMBL" id="VFPS01000003">
    <property type="protein sequence ID" value="TQM98239.1"/>
    <property type="molecule type" value="Genomic_DNA"/>
</dbReference>
<organism evidence="3 4">
    <name type="scientific">Microbacterium lacticum</name>
    <dbReference type="NCBI Taxonomy" id="33885"/>
    <lineage>
        <taxon>Bacteria</taxon>
        <taxon>Bacillati</taxon>
        <taxon>Actinomycetota</taxon>
        <taxon>Actinomycetes</taxon>
        <taxon>Micrococcales</taxon>
        <taxon>Microbacteriaceae</taxon>
        <taxon>Microbacterium</taxon>
    </lineage>
</organism>
<dbReference type="GO" id="GO:0003677">
    <property type="term" value="F:DNA binding"/>
    <property type="evidence" value="ECO:0007669"/>
    <property type="project" value="UniProtKB-KW"/>
</dbReference>
<evidence type="ECO:0000259" key="2">
    <source>
        <dbReference type="PROSITE" id="PS50937"/>
    </source>
</evidence>
<comment type="caution">
    <text evidence="3">The sequence shown here is derived from an EMBL/GenBank/DDBJ whole genome shotgun (WGS) entry which is preliminary data.</text>
</comment>
<dbReference type="Gene3D" id="1.10.1660.10">
    <property type="match status" value="2"/>
</dbReference>
<dbReference type="GO" id="GO:0003700">
    <property type="term" value="F:DNA-binding transcription factor activity"/>
    <property type="evidence" value="ECO:0007669"/>
    <property type="project" value="InterPro"/>
</dbReference>
<dbReference type="PANTHER" id="PTHR30204">
    <property type="entry name" value="REDOX-CYCLING DRUG-SENSING TRANSCRIPTIONAL ACTIVATOR SOXR"/>
    <property type="match status" value="1"/>
</dbReference>
<dbReference type="InterPro" id="IPR047057">
    <property type="entry name" value="MerR_fam"/>
</dbReference>
<evidence type="ECO:0000313" key="3">
    <source>
        <dbReference type="EMBL" id="TQM98239.1"/>
    </source>
</evidence>
<dbReference type="PANTHER" id="PTHR30204:SF93">
    <property type="entry name" value="HTH MERR-TYPE DOMAIN-CONTAINING PROTEIN"/>
    <property type="match status" value="1"/>
</dbReference>
<protein>
    <submittedName>
        <fullName evidence="3">DNA-binding transcriptional MerR regulator</fullName>
    </submittedName>
</protein>
<dbReference type="InterPro" id="IPR009061">
    <property type="entry name" value="DNA-bd_dom_put_sf"/>
</dbReference>
<dbReference type="Pfam" id="PF13411">
    <property type="entry name" value="MerR_1"/>
    <property type="match status" value="2"/>
</dbReference>
<proteinExistence type="predicted"/>
<dbReference type="RefSeq" id="WP_211345083.1">
    <property type="nucleotide sequence ID" value="NZ_VFPS01000003.1"/>
</dbReference>
<dbReference type="Proteomes" id="UP000319804">
    <property type="component" value="Unassembled WGS sequence"/>
</dbReference>
<feature type="domain" description="HTH merR-type" evidence="2">
    <location>
        <begin position="118"/>
        <end position="173"/>
    </location>
</feature>
<evidence type="ECO:0000256" key="1">
    <source>
        <dbReference type="ARBA" id="ARBA00023125"/>
    </source>
</evidence>
<dbReference type="AlphaFoldDB" id="A0A4Y3UP86"/>